<sequence>MNSTSYQSSAKIKVLKVLAYGPRFNRRNTEYEWYGVWSEALNDALAGPSEANFAIIPQISLWLRKDDTEEYLDQSQTVPGFSVDARPDFGLLHVWTGPQLSPAIDSLTHPLEILNFHLQHSHLFEINADNLDVHRCLAGIVEIKKAPEGAEVMAAISQAGNAPLYWTTLFQSAWNKLIYYANLYFQTDEYDMSAIPKHSSIMLIAAVGPWWCSREVTEADVPRVFMEDELEEVDERSRQQRAIDEADNERRWRAWEDFPTHMLELATPESDARLDEIRRYLQSFRNHHLP</sequence>
<keyword evidence="2" id="KW-1185">Reference proteome</keyword>
<organism evidence="1 2">
    <name type="scientific">Dendrothele bispora (strain CBS 962.96)</name>
    <dbReference type="NCBI Taxonomy" id="1314807"/>
    <lineage>
        <taxon>Eukaryota</taxon>
        <taxon>Fungi</taxon>
        <taxon>Dikarya</taxon>
        <taxon>Basidiomycota</taxon>
        <taxon>Agaricomycotina</taxon>
        <taxon>Agaricomycetes</taxon>
        <taxon>Agaricomycetidae</taxon>
        <taxon>Agaricales</taxon>
        <taxon>Agaricales incertae sedis</taxon>
        <taxon>Dendrothele</taxon>
    </lineage>
</organism>
<gene>
    <name evidence="1" type="ORF">K435DRAFT_853202</name>
</gene>
<evidence type="ECO:0000313" key="1">
    <source>
        <dbReference type="EMBL" id="THV02086.1"/>
    </source>
</evidence>
<reference evidence="1 2" key="1">
    <citation type="journal article" date="2019" name="Nat. Ecol. Evol.">
        <title>Megaphylogeny resolves global patterns of mushroom evolution.</title>
        <authorList>
            <person name="Varga T."/>
            <person name="Krizsan K."/>
            <person name="Foldi C."/>
            <person name="Dima B."/>
            <person name="Sanchez-Garcia M."/>
            <person name="Sanchez-Ramirez S."/>
            <person name="Szollosi G.J."/>
            <person name="Szarkandi J.G."/>
            <person name="Papp V."/>
            <person name="Albert L."/>
            <person name="Andreopoulos W."/>
            <person name="Angelini C."/>
            <person name="Antonin V."/>
            <person name="Barry K.W."/>
            <person name="Bougher N.L."/>
            <person name="Buchanan P."/>
            <person name="Buyck B."/>
            <person name="Bense V."/>
            <person name="Catcheside P."/>
            <person name="Chovatia M."/>
            <person name="Cooper J."/>
            <person name="Damon W."/>
            <person name="Desjardin D."/>
            <person name="Finy P."/>
            <person name="Geml J."/>
            <person name="Haridas S."/>
            <person name="Hughes K."/>
            <person name="Justo A."/>
            <person name="Karasinski D."/>
            <person name="Kautmanova I."/>
            <person name="Kiss B."/>
            <person name="Kocsube S."/>
            <person name="Kotiranta H."/>
            <person name="LaButti K.M."/>
            <person name="Lechner B.E."/>
            <person name="Liimatainen K."/>
            <person name="Lipzen A."/>
            <person name="Lukacs Z."/>
            <person name="Mihaltcheva S."/>
            <person name="Morgado L.N."/>
            <person name="Niskanen T."/>
            <person name="Noordeloos M.E."/>
            <person name="Ohm R.A."/>
            <person name="Ortiz-Santana B."/>
            <person name="Ovrebo C."/>
            <person name="Racz N."/>
            <person name="Riley R."/>
            <person name="Savchenko A."/>
            <person name="Shiryaev A."/>
            <person name="Soop K."/>
            <person name="Spirin V."/>
            <person name="Szebenyi C."/>
            <person name="Tomsovsky M."/>
            <person name="Tulloss R.E."/>
            <person name="Uehling J."/>
            <person name="Grigoriev I.V."/>
            <person name="Vagvolgyi C."/>
            <person name="Papp T."/>
            <person name="Martin F.M."/>
            <person name="Miettinen O."/>
            <person name="Hibbett D.S."/>
            <person name="Nagy L.G."/>
        </authorList>
    </citation>
    <scope>NUCLEOTIDE SEQUENCE [LARGE SCALE GENOMIC DNA]</scope>
    <source>
        <strain evidence="1 2">CBS 962.96</strain>
    </source>
</reference>
<evidence type="ECO:0000313" key="2">
    <source>
        <dbReference type="Proteomes" id="UP000297245"/>
    </source>
</evidence>
<protein>
    <submittedName>
        <fullName evidence="1">Uncharacterized protein</fullName>
    </submittedName>
</protein>
<dbReference type="AlphaFoldDB" id="A0A4V4HHB9"/>
<proteinExistence type="predicted"/>
<accession>A0A4V4HHB9</accession>
<dbReference type="Proteomes" id="UP000297245">
    <property type="component" value="Unassembled WGS sequence"/>
</dbReference>
<dbReference type="EMBL" id="ML179081">
    <property type="protein sequence ID" value="THV02086.1"/>
    <property type="molecule type" value="Genomic_DNA"/>
</dbReference>
<name>A0A4V4HHB9_DENBC</name>